<dbReference type="PANTHER" id="PTHR31489:SF2">
    <property type="entry name" value="PROTEIN LIN-52 HOMOLOG"/>
    <property type="match status" value="1"/>
</dbReference>
<keyword evidence="2" id="KW-1185">Reference proteome</keyword>
<dbReference type="InterPro" id="IPR018737">
    <property type="entry name" value="DREAM_LIN52"/>
</dbReference>
<proteinExistence type="inferred from homology"/>
<accession>A0A1I7XK94</accession>
<evidence type="ECO:0000256" key="1">
    <source>
        <dbReference type="ARBA" id="ARBA00005456"/>
    </source>
</evidence>
<organism evidence="2 3">
    <name type="scientific">Heterorhabditis bacteriophora</name>
    <name type="common">Entomopathogenic nematode worm</name>
    <dbReference type="NCBI Taxonomy" id="37862"/>
    <lineage>
        <taxon>Eukaryota</taxon>
        <taxon>Metazoa</taxon>
        <taxon>Ecdysozoa</taxon>
        <taxon>Nematoda</taxon>
        <taxon>Chromadorea</taxon>
        <taxon>Rhabditida</taxon>
        <taxon>Rhabditina</taxon>
        <taxon>Rhabditomorpha</taxon>
        <taxon>Strongyloidea</taxon>
        <taxon>Heterorhabditidae</taxon>
        <taxon>Heterorhabditis</taxon>
    </lineage>
</organism>
<dbReference type="GO" id="GO:0070176">
    <property type="term" value="C:DRM complex"/>
    <property type="evidence" value="ECO:0007669"/>
    <property type="project" value="InterPro"/>
</dbReference>
<dbReference type="PANTHER" id="PTHR31489">
    <property type="entry name" value="LIN52 FAMILY MEMBER"/>
    <property type="match status" value="1"/>
</dbReference>
<comment type="similarity">
    <text evidence="1">Belongs to the lin-52 family.</text>
</comment>
<dbReference type="GO" id="GO:0006355">
    <property type="term" value="P:regulation of DNA-templated transcription"/>
    <property type="evidence" value="ECO:0007669"/>
    <property type="project" value="InterPro"/>
</dbReference>
<evidence type="ECO:0000313" key="2">
    <source>
        <dbReference type="Proteomes" id="UP000095283"/>
    </source>
</evidence>
<dbReference type="WBParaSite" id="Hba_17929">
    <property type="protein sequence ID" value="Hba_17929"/>
    <property type="gene ID" value="Hba_17929"/>
</dbReference>
<dbReference type="Proteomes" id="UP000095283">
    <property type="component" value="Unplaced"/>
</dbReference>
<dbReference type="AlphaFoldDB" id="A0A1I7XK94"/>
<protein>
    <submittedName>
        <fullName evidence="3">Protein lin-52 homolog</fullName>
    </submittedName>
</protein>
<reference evidence="3" key="1">
    <citation type="submission" date="2016-11" db="UniProtKB">
        <authorList>
            <consortium name="WormBaseParasite"/>
        </authorList>
    </citation>
    <scope>IDENTIFICATION</scope>
</reference>
<evidence type="ECO:0000313" key="3">
    <source>
        <dbReference type="WBParaSite" id="Hba_17929"/>
    </source>
</evidence>
<name>A0A1I7XK94_HETBA</name>
<sequence length="130" mass="14802">MQFSENSSNYYTVTMEPKHVAPGQISLTCPESLRRAPSPELFPENVPGAWQMNRENEVLLPGSKQRTFRTDLEPDDVKLVNELGRLTPDQLAEYIKTLQSSAFSLGVEEARQFSKGKVLQIFKRRSDIML</sequence>
<dbReference type="Pfam" id="PF10044">
    <property type="entry name" value="LIN52"/>
    <property type="match status" value="1"/>
</dbReference>